<accession>A0A561TW42</accession>
<gene>
    <name evidence="2" type="ORF">FHX73_12445</name>
</gene>
<evidence type="ECO:0000313" key="3">
    <source>
        <dbReference type="Proteomes" id="UP000317940"/>
    </source>
</evidence>
<organism evidence="2 3">
    <name type="scientific">Kitasatospora viridis</name>
    <dbReference type="NCBI Taxonomy" id="281105"/>
    <lineage>
        <taxon>Bacteria</taxon>
        <taxon>Bacillati</taxon>
        <taxon>Actinomycetota</taxon>
        <taxon>Actinomycetes</taxon>
        <taxon>Kitasatosporales</taxon>
        <taxon>Streptomycetaceae</taxon>
        <taxon>Kitasatospora</taxon>
    </lineage>
</organism>
<proteinExistence type="predicted"/>
<dbReference type="Proteomes" id="UP000317940">
    <property type="component" value="Unassembled WGS sequence"/>
</dbReference>
<feature type="region of interest" description="Disordered" evidence="1">
    <location>
        <begin position="141"/>
        <end position="174"/>
    </location>
</feature>
<feature type="region of interest" description="Disordered" evidence="1">
    <location>
        <begin position="215"/>
        <end position="238"/>
    </location>
</feature>
<protein>
    <recommendedName>
        <fullName evidence="4">DUF2637 domain-containing protein</fullName>
    </recommendedName>
</protein>
<reference evidence="2 3" key="1">
    <citation type="submission" date="2019-06" db="EMBL/GenBank/DDBJ databases">
        <title>Sequencing the genomes of 1000 actinobacteria strains.</title>
        <authorList>
            <person name="Klenk H.-P."/>
        </authorList>
    </citation>
    <scope>NUCLEOTIDE SEQUENCE [LARGE SCALE GENOMIC DNA]</scope>
    <source>
        <strain evidence="2 3">DSM 44826</strain>
    </source>
</reference>
<dbReference type="EMBL" id="VIWT01000002">
    <property type="protein sequence ID" value="TWF91333.1"/>
    <property type="molecule type" value="Genomic_DNA"/>
</dbReference>
<evidence type="ECO:0000256" key="1">
    <source>
        <dbReference type="SAM" id="MobiDB-lite"/>
    </source>
</evidence>
<evidence type="ECO:0000313" key="2">
    <source>
        <dbReference type="EMBL" id="TWF91333.1"/>
    </source>
</evidence>
<comment type="caution">
    <text evidence="2">The sequence shown here is derived from an EMBL/GenBank/DDBJ whole genome shotgun (WGS) entry which is preliminary data.</text>
</comment>
<keyword evidence="3" id="KW-1185">Reference proteome</keyword>
<dbReference type="AlphaFoldDB" id="A0A561TW42"/>
<dbReference type="RefSeq" id="WP_170305132.1">
    <property type="nucleotide sequence ID" value="NZ_BAAAMZ010000010.1"/>
</dbReference>
<name>A0A561TW42_9ACTN</name>
<evidence type="ECO:0008006" key="4">
    <source>
        <dbReference type="Google" id="ProtNLM"/>
    </source>
</evidence>
<sequence>MSLPHPQLLRTARTLTTGTWVLIGAVTTFSAMTGAQFIGAHSRWQWSGWVLAASIDTAFVMALQADATLARHGTSGGHWPTAFRWLTGACSVFVNTADAALTRDPVGVLVHLIAPALLLVLGEAGPAWHRQLLTLEQSAHLHTAPPPPSAQVRTRLRTAPEHPGAHPAPPADPDEARARILQGHRDGLTQRETARWAHRSPSFVRKVWAALDEESGTAARAGGQPPVGDGSTGGGSAE</sequence>